<dbReference type="OrthoDB" id="10267372at2759"/>
<dbReference type="HOGENOM" id="CLU_756850_0_0_1"/>
<feature type="compositionally biased region" description="Low complexity" evidence="1">
    <location>
        <begin position="289"/>
        <end position="300"/>
    </location>
</feature>
<proteinExistence type="predicted"/>
<dbReference type="InParanoid" id="D8QA64"/>
<name>D8QA64_SCHCM</name>
<dbReference type="Proteomes" id="UP000007431">
    <property type="component" value="Unassembled WGS sequence"/>
</dbReference>
<dbReference type="AlphaFoldDB" id="D8QA64"/>
<accession>D8QA64</accession>
<dbReference type="VEuPathDB" id="FungiDB:SCHCODRAFT_02702759"/>
<evidence type="ECO:0000313" key="3">
    <source>
        <dbReference type="Proteomes" id="UP000007431"/>
    </source>
</evidence>
<reference evidence="2 3" key="1">
    <citation type="journal article" date="2010" name="Nat. Biotechnol.">
        <title>Genome sequence of the model mushroom Schizophyllum commune.</title>
        <authorList>
            <person name="Ohm R.A."/>
            <person name="de Jong J.F."/>
            <person name="Lugones L.G."/>
            <person name="Aerts A."/>
            <person name="Kothe E."/>
            <person name="Stajich J.E."/>
            <person name="de Vries R.P."/>
            <person name="Record E."/>
            <person name="Levasseur A."/>
            <person name="Baker S.E."/>
            <person name="Bartholomew K.A."/>
            <person name="Coutinho P.M."/>
            <person name="Erdmann S."/>
            <person name="Fowler T.J."/>
            <person name="Gathman A.C."/>
            <person name="Lombard V."/>
            <person name="Henrissat B."/>
            <person name="Knabe N."/>
            <person name="Kuees U."/>
            <person name="Lilly W.W."/>
            <person name="Lindquist E."/>
            <person name="Lucas S."/>
            <person name="Magnuson J.K."/>
            <person name="Piumi F."/>
            <person name="Raudaskoski M."/>
            <person name="Salamov A."/>
            <person name="Schmutz J."/>
            <person name="Schwarze F.W.M.R."/>
            <person name="vanKuyk P.A."/>
            <person name="Horton J.S."/>
            <person name="Grigoriev I.V."/>
            <person name="Woesten H.A.B."/>
        </authorList>
    </citation>
    <scope>NUCLEOTIDE SEQUENCE [LARGE SCALE GENOMIC DNA]</scope>
    <source>
        <strain evidence="3">H4-8 / FGSC 9210</strain>
    </source>
</reference>
<gene>
    <name evidence="2" type="ORF">SCHCODRAFT_236167</name>
</gene>
<dbReference type="KEGG" id="scm:SCHCO_02702759"/>
<keyword evidence="3" id="KW-1185">Reference proteome</keyword>
<evidence type="ECO:0000313" key="2">
    <source>
        <dbReference type="EMBL" id="EFI95349.1"/>
    </source>
</evidence>
<dbReference type="GeneID" id="9588688"/>
<sequence>MSRTQRATDTPTMAFHDNQTIELPAFYTLPYNTPSSLELQDRLDEEFDTLSAFGTADFAILYLPRNQRLVTSRPTKLKTRLAPTVEEALEEASGDSPVCDAPPAYCKVEASDTPPTFTSPSERTIAQLAADAAIREKDEEDALRPVPTPDEILQRAREQEAAEEAALESFYAKFPALAALRPSPPRMPATGLLTPPPTPPTSRIPKGAARMPSFITMEKSVSKASSAVYVPPSSSALDKRMSTAPPTPVSAPRKPVSKIPRKKNKENTVQPAGRQGKSFTVKIDVTVDSSRAGGSSKASGPVKAPTALKVKKRENDGMPAKGRMTATAGKSGSPPHAPSKYGAQAPLDRKSRQHSAVVGRPATRVM</sequence>
<protein>
    <submittedName>
        <fullName evidence="2">Uncharacterized protein</fullName>
    </submittedName>
</protein>
<evidence type="ECO:0000256" key="1">
    <source>
        <dbReference type="SAM" id="MobiDB-lite"/>
    </source>
</evidence>
<organism evidence="3">
    <name type="scientific">Schizophyllum commune (strain H4-8 / FGSC 9210)</name>
    <name type="common">Split gill fungus</name>
    <dbReference type="NCBI Taxonomy" id="578458"/>
    <lineage>
        <taxon>Eukaryota</taxon>
        <taxon>Fungi</taxon>
        <taxon>Dikarya</taxon>
        <taxon>Basidiomycota</taxon>
        <taxon>Agaricomycotina</taxon>
        <taxon>Agaricomycetes</taxon>
        <taxon>Agaricomycetidae</taxon>
        <taxon>Agaricales</taxon>
        <taxon>Schizophyllaceae</taxon>
        <taxon>Schizophyllum</taxon>
    </lineage>
</organism>
<dbReference type="RefSeq" id="XP_003030252.1">
    <property type="nucleotide sequence ID" value="XM_003030206.1"/>
</dbReference>
<feature type="region of interest" description="Disordered" evidence="1">
    <location>
        <begin position="233"/>
        <end position="366"/>
    </location>
</feature>
<dbReference type="EMBL" id="GL377308">
    <property type="protein sequence ID" value="EFI95349.1"/>
    <property type="molecule type" value="Genomic_DNA"/>
</dbReference>
<feature type="compositionally biased region" description="Basic residues" evidence="1">
    <location>
        <begin position="255"/>
        <end position="264"/>
    </location>
</feature>